<keyword evidence="1" id="KW-0472">Membrane</keyword>
<sequence length="41" mass="4763">MYSKNDDVLGNVIPSIGYVIICLIKSLYMKLSRYKWISAYC</sequence>
<reference evidence="2" key="1">
    <citation type="submission" date="2014-11" db="EMBL/GenBank/DDBJ databases">
        <authorList>
            <person name="Amaro Gonzalez C."/>
        </authorList>
    </citation>
    <scope>NUCLEOTIDE SEQUENCE</scope>
</reference>
<evidence type="ECO:0000256" key="1">
    <source>
        <dbReference type="SAM" id="Phobius"/>
    </source>
</evidence>
<dbReference type="AlphaFoldDB" id="A0A0E9VKA9"/>
<organism evidence="2">
    <name type="scientific">Anguilla anguilla</name>
    <name type="common">European freshwater eel</name>
    <name type="synonym">Muraena anguilla</name>
    <dbReference type="NCBI Taxonomy" id="7936"/>
    <lineage>
        <taxon>Eukaryota</taxon>
        <taxon>Metazoa</taxon>
        <taxon>Chordata</taxon>
        <taxon>Craniata</taxon>
        <taxon>Vertebrata</taxon>
        <taxon>Euteleostomi</taxon>
        <taxon>Actinopterygii</taxon>
        <taxon>Neopterygii</taxon>
        <taxon>Teleostei</taxon>
        <taxon>Anguilliformes</taxon>
        <taxon>Anguillidae</taxon>
        <taxon>Anguilla</taxon>
    </lineage>
</organism>
<evidence type="ECO:0000313" key="2">
    <source>
        <dbReference type="EMBL" id="JAH77830.1"/>
    </source>
</evidence>
<reference evidence="2" key="2">
    <citation type="journal article" date="2015" name="Fish Shellfish Immunol.">
        <title>Early steps in the European eel (Anguilla anguilla)-Vibrio vulnificus interaction in the gills: Role of the RtxA13 toxin.</title>
        <authorList>
            <person name="Callol A."/>
            <person name="Pajuelo D."/>
            <person name="Ebbesson L."/>
            <person name="Teles M."/>
            <person name="MacKenzie S."/>
            <person name="Amaro C."/>
        </authorList>
    </citation>
    <scope>NUCLEOTIDE SEQUENCE</scope>
</reference>
<protein>
    <submittedName>
        <fullName evidence="2">Uncharacterized protein</fullName>
    </submittedName>
</protein>
<proteinExistence type="predicted"/>
<dbReference type="EMBL" id="GBXM01030747">
    <property type="protein sequence ID" value="JAH77830.1"/>
    <property type="molecule type" value="Transcribed_RNA"/>
</dbReference>
<feature type="transmembrane region" description="Helical" evidence="1">
    <location>
        <begin position="12"/>
        <end position="28"/>
    </location>
</feature>
<keyword evidence="1" id="KW-0812">Transmembrane</keyword>
<keyword evidence="1" id="KW-1133">Transmembrane helix</keyword>
<accession>A0A0E9VKA9</accession>
<name>A0A0E9VKA9_ANGAN</name>